<dbReference type="Gene3D" id="3.60.21.10">
    <property type="match status" value="1"/>
</dbReference>
<keyword evidence="8" id="KW-1185">Reference proteome</keyword>
<dbReference type="InterPro" id="IPR029052">
    <property type="entry name" value="Metallo-depent_PP-like"/>
</dbReference>
<evidence type="ECO:0000256" key="4">
    <source>
        <dbReference type="ARBA" id="ARBA00022801"/>
    </source>
</evidence>
<keyword evidence="4" id="KW-0378">Hydrolase</keyword>
<dbReference type="Pfam" id="PF00149">
    <property type="entry name" value="Metallophos"/>
    <property type="match status" value="1"/>
</dbReference>
<gene>
    <name evidence="7" type="ORF">FNM00_09640</name>
</gene>
<keyword evidence="3" id="KW-0540">Nuclease</keyword>
<protein>
    <recommendedName>
        <fullName evidence="2">Nuclease SbcCD subunit D</fullName>
    </recommendedName>
</protein>
<evidence type="ECO:0000256" key="3">
    <source>
        <dbReference type="ARBA" id="ARBA00022722"/>
    </source>
</evidence>
<dbReference type="InterPro" id="IPR041796">
    <property type="entry name" value="Mre11_N"/>
</dbReference>
<dbReference type="EMBL" id="VLNT01000006">
    <property type="protein sequence ID" value="TSD63169.1"/>
    <property type="molecule type" value="Genomic_DNA"/>
</dbReference>
<dbReference type="OrthoDB" id="9773856at2"/>
<comment type="similarity">
    <text evidence="1">Belongs to the SbcD family.</text>
</comment>
<organism evidence="7 8">
    <name type="scientific">Aeromicrobium piscarium</name>
    <dbReference type="NCBI Taxonomy" id="2590901"/>
    <lineage>
        <taxon>Bacteria</taxon>
        <taxon>Bacillati</taxon>
        <taxon>Actinomycetota</taxon>
        <taxon>Actinomycetes</taxon>
        <taxon>Propionibacteriales</taxon>
        <taxon>Nocardioidaceae</taxon>
        <taxon>Aeromicrobium</taxon>
    </lineage>
</organism>
<accession>A0A554SA13</accession>
<evidence type="ECO:0000259" key="6">
    <source>
        <dbReference type="Pfam" id="PF00149"/>
    </source>
</evidence>
<dbReference type="InterPro" id="IPR004843">
    <property type="entry name" value="Calcineurin-like_PHP"/>
</dbReference>
<dbReference type="RefSeq" id="WP_143913223.1">
    <property type="nucleotide sequence ID" value="NZ_VLNT01000006.1"/>
</dbReference>
<dbReference type="AlphaFoldDB" id="A0A554SA13"/>
<dbReference type="CDD" id="cd00840">
    <property type="entry name" value="MPP_Mre11_N"/>
    <property type="match status" value="1"/>
</dbReference>
<dbReference type="InterPro" id="IPR014577">
    <property type="entry name" value="UCP033093_metalloPase"/>
</dbReference>
<sequence length="375" mass="40654">MRFVATADWQLGMPGSFLPDEARARFAQARIDVVRRIGEVAAEQQADFVVVAGDVFDSNQLHRSVVARAFDALADWSVPVYLLPGNHDCLDAASIYRSAEFTGAVPDGVQVLDAPGVYPVTSEVELVAAPWFGKRPLTDLVADVLADLPESSGRRRVLVGHGGLLGIDRDDPAAIDLSTLTGALADRRIDVAILGDRHSTTEAADRLWYPGAPEVTRHRETDPGQVLVVDLDERTGGVEVTPVRVGRWTFLTHGAPLNGDADLDDLERDLDRVPDKHLTVVRLTLTGTLTIPQRARLDDLLERAADRFAHIFVWQRRSELAVRGEAADFGELGLTGFAAEAVAELTEELSGPEAEEAADALGLLYRLTGAAEMSR</sequence>
<keyword evidence="5 7" id="KW-0269">Exonuclease</keyword>
<dbReference type="PIRSF" id="PIRSF033093">
    <property type="entry name" value="UCP_ML1119"/>
    <property type="match status" value="1"/>
</dbReference>
<feature type="domain" description="Calcineurin-like phosphoesterase" evidence="6">
    <location>
        <begin position="1"/>
        <end position="175"/>
    </location>
</feature>
<dbReference type="PANTHER" id="PTHR30337">
    <property type="entry name" value="COMPONENT OF ATP-DEPENDENT DSDNA EXONUCLEASE"/>
    <property type="match status" value="1"/>
</dbReference>
<name>A0A554SA13_9ACTN</name>
<dbReference type="SUPFAM" id="SSF56300">
    <property type="entry name" value="Metallo-dependent phosphatases"/>
    <property type="match status" value="1"/>
</dbReference>
<evidence type="ECO:0000256" key="5">
    <source>
        <dbReference type="ARBA" id="ARBA00022839"/>
    </source>
</evidence>
<reference evidence="7 8" key="1">
    <citation type="submission" date="2019-07" db="EMBL/GenBank/DDBJ databases">
        <authorList>
            <person name="Zhao L.H."/>
        </authorList>
    </citation>
    <scope>NUCLEOTIDE SEQUENCE [LARGE SCALE GENOMIC DNA]</scope>
    <source>
        <strain evidence="7 8">Co35</strain>
    </source>
</reference>
<dbReference type="Proteomes" id="UP000316988">
    <property type="component" value="Unassembled WGS sequence"/>
</dbReference>
<dbReference type="InterPro" id="IPR050535">
    <property type="entry name" value="DNA_Repair-Maintenance_Comp"/>
</dbReference>
<evidence type="ECO:0000313" key="8">
    <source>
        <dbReference type="Proteomes" id="UP000316988"/>
    </source>
</evidence>
<proteinExistence type="inferred from homology"/>
<evidence type="ECO:0000256" key="1">
    <source>
        <dbReference type="ARBA" id="ARBA00010555"/>
    </source>
</evidence>
<comment type="caution">
    <text evidence="7">The sequence shown here is derived from an EMBL/GenBank/DDBJ whole genome shotgun (WGS) entry which is preliminary data.</text>
</comment>
<evidence type="ECO:0000313" key="7">
    <source>
        <dbReference type="EMBL" id="TSD63169.1"/>
    </source>
</evidence>
<evidence type="ECO:0000256" key="2">
    <source>
        <dbReference type="ARBA" id="ARBA00013365"/>
    </source>
</evidence>
<dbReference type="GO" id="GO:0004527">
    <property type="term" value="F:exonuclease activity"/>
    <property type="evidence" value="ECO:0007669"/>
    <property type="project" value="UniProtKB-KW"/>
</dbReference>
<dbReference type="PANTHER" id="PTHR30337:SF0">
    <property type="entry name" value="NUCLEASE SBCCD SUBUNIT D"/>
    <property type="match status" value="1"/>
</dbReference>